<feature type="domain" description="Ig-like" evidence="8">
    <location>
        <begin position="14"/>
        <end position="132"/>
    </location>
</feature>
<evidence type="ECO:0000256" key="3">
    <source>
        <dbReference type="ARBA" id="ARBA00023130"/>
    </source>
</evidence>
<dbReference type="InterPro" id="IPR013106">
    <property type="entry name" value="Ig_V-set"/>
</dbReference>
<evidence type="ECO:0000256" key="2">
    <source>
        <dbReference type="ARBA" id="ARBA00022859"/>
    </source>
</evidence>
<evidence type="ECO:0000256" key="5">
    <source>
        <dbReference type="ARBA" id="ARBA00023319"/>
    </source>
</evidence>
<keyword evidence="2" id="KW-0391">Immunity</keyword>
<feature type="chain" id="PRO_5034253526" description="Ig-like domain-containing protein" evidence="7">
    <location>
        <begin position="21"/>
        <end position="145"/>
    </location>
</feature>
<keyword evidence="5" id="KW-0393">Immunoglobulin domain</keyword>
<accession>A0A8C0ZN07</accession>
<dbReference type="Gene3D" id="2.60.40.10">
    <property type="entry name" value="Immunoglobulins"/>
    <property type="match status" value="1"/>
</dbReference>
<name>A0A8C0ZN07_CASCN</name>
<dbReference type="SMART" id="SM00406">
    <property type="entry name" value="IGv"/>
    <property type="match status" value="1"/>
</dbReference>
<keyword evidence="4" id="KW-0675">Receptor</keyword>
<dbReference type="Ensembl" id="ENSCCNT00000006672.1">
    <property type="protein sequence ID" value="ENSCCNP00000005070.1"/>
    <property type="gene ID" value="ENSCCNG00000005419.1"/>
</dbReference>
<dbReference type="InterPro" id="IPR051287">
    <property type="entry name" value="TCR_variable_region"/>
</dbReference>
<evidence type="ECO:0000259" key="8">
    <source>
        <dbReference type="PROSITE" id="PS50835"/>
    </source>
</evidence>
<proteinExistence type="predicted"/>
<dbReference type="PANTHER" id="PTHR19367">
    <property type="entry name" value="T-CELL RECEPTOR ALPHA CHAIN V REGION"/>
    <property type="match status" value="1"/>
</dbReference>
<keyword evidence="6" id="KW-1279">T cell receptor</keyword>
<dbReference type="InterPro" id="IPR007110">
    <property type="entry name" value="Ig-like_dom"/>
</dbReference>
<dbReference type="SUPFAM" id="SSF48726">
    <property type="entry name" value="Immunoglobulin"/>
    <property type="match status" value="1"/>
</dbReference>
<protein>
    <recommendedName>
        <fullName evidence="8">Ig-like domain-containing protein</fullName>
    </recommendedName>
</protein>
<sequence length="145" mass="16349">MVLLLLLVLRMFFPMRDTTAQLVTQPDVQITVTEGASLELRCNYSYSYTSAPYLYWYVRYPGLGLQLLLKYLSGDTMVQGIKGFEAEFRKSESSFHLSKHSVHWSDTALYFCALGATVSGAAREAEHKPPVTVEFPETEGLTHCL</sequence>
<dbReference type="PANTHER" id="PTHR19367:SF5">
    <property type="entry name" value="T CELL RECEPTOR ALPHA VARIABLE 8-3"/>
    <property type="match status" value="1"/>
</dbReference>
<dbReference type="GO" id="GO:0002250">
    <property type="term" value="P:adaptive immune response"/>
    <property type="evidence" value="ECO:0007669"/>
    <property type="project" value="UniProtKB-KW"/>
</dbReference>
<keyword evidence="1 7" id="KW-0732">Signal</keyword>
<keyword evidence="3" id="KW-1064">Adaptive immunity</keyword>
<dbReference type="PROSITE" id="PS50835">
    <property type="entry name" value="IG_LIKE"/>
    <property type="match status" value="1"/>
</dbReference>
<dbReference type="InterPro" id="IPR036179">
    <property type="entry name" value="Ig-like_dom_sf"/>
</dbReference>
<evidence type="ECO:0000256" key="6">
    <source>
        <dbReference type="ARBA" id="ARBA00043266"/>
    </source>
</evidence>
<dbReference type="AlphaFoldDB" id="A0A8C0ZN07"/>
<dbReference type="Pfam" id="PF07686">
    <property type="entry name" value="V-set"/>
    <property type="match status" value="1"/>
</dbReference>
<dbReference type="InterPro" id="IPR013783">
    <property type="entry name" value="Ig-like_fold"/>
</dbReference>
<organism evidence="9">
    <name type="scientific">Castor canadensis</name>
    <name type="common">American beaver</name>
    <dbReference type="NCBI Taxonomy" id="51338"/>
    <lineage>
        <taxon>Eukaryota</taxon>
        <taxon>Metazoa</taxon>
        <taxon>Chordata</taxon>
        <taxon>Craniata</taxon>
        <taxon>Vertebrata</taxon>
        <taxon>Euteleostomi</taxon>
        <taxon>Mammalia</taxon>
        <taxon>Eutheria</taxon>
        <taxon>Euarchontoglires</taxon>
        <taxon>Glires</taxon>
        <taxon>Rodentia</taxon>
        <taxon>Castorimorpha</taxon>
        <taxon>Castoridae</taxon>
        <taxon>Castor</taxon>
    </lineage>
</organism>
<feature type="signal peptide" evidence="7">
    <location>
        <begin position="1"/>
        <end position="20"/>
    </location>
</feature>
<dbReference type="SMART" id="SM00409">
    <property type="entry name" value="IG"/>
    <property type="match status" value="1"/>
</dbReference>
<dbReference type="GO" id="GO:0042101">
    <property type="term" value="C:T cell receptor complex"/>
    <property type="evidence" value="ECO:0007669"/>
    <property type="project" value="UniProtKB-KW"/>
</dbReference>
<reference evidence="9" key="1">
    <citation type="submission" date="2023-09" db="UniProtKB">
        <authorList>
            <consortium name="Ensembl"/>
        </authorList>
    </citation>
    <scope>IDENTIFICATION</scope>
</reference>
<evidence type="ECO:0000256" key="1">
    <source>
        <dbReference type="ARBA" id="ARBA00022729"/>
    </source>
</evidence>
<evidence type="ECO:0000313" key="9">
    <source>
        <dbReference type="Ensembl" id="ENSCCNP00000005070.1"/>
    </source>
</evidence>
<dbReference type="InterPro" id="IPR003599">
    <property type="entry name" value="Ig_sub"/>
</dbReference>
<evidence type="ECO:0000256" key="4">
    <source>
        <dbReference type="ARBA" id="ARBA00023170"/>
    </source>
</evidence>
<evidence type="ECO:0000256" key="7">
    <source>
        <dbReference type="SAM" id="SignalP"/>
    </source>
</evidence>